<dbReference type="RefSeq" id="WP_012632046.1">
    <property type="nucleotide sequence ID" value="NC_011891.1"/>
</dbReference>
<dbReference type="EMBL" id="CP001359">
    <property type="protein sequence ID" value="ACL64006.1"/>
    <property type="molecule type" value="Genomic_DNA"/>
</dbReference>
<evidence type="ECO:0000313" key="2">
    <source>
        <dbReference type="EMBL" id="ACL64006.1"/>
    </source>
</evidence>
<proteinExistence type="predicted"/>
<dbReference type="AlphaFoldDB" id="B8JCX8"/>
<dbReference type="Proteomes" id="UP000007089">
    <property type="component" value="Chromosome"/>
</dbReference>
<accession>B8JCX8</accession>
<gene>
    <name evidence="2" type="ordered locus">A2cp1_0649</name>
</gene>
<organism evidence="2 3">
    <name type="scientific">Anaeromyxobacter dehalogenans (strain ATCC BAA-258 / DSM 21875 / 2CP-1)</name>
    <dbReference type="NCBI Taxonomy" id="455488"/>
    <lineage>
        <taxon>Bacteria</taxon>
        <taxon>Pseudomonadati</taxon>
        <taxon>Myxococcota</taxon>
        <taxon>Myxococcia</taxon>
        <taxon>Myxococcales</taxon>
        <taxon>Cystobacterineae</taxon>
        <taxon>Anaeromyxobacteraceae</taxon>
        <taxon>Anaeromyxobacter</taxon>
    </lineage>
</organism>
<name>B8JCX8_ANAD2</name>
<dbReference type="KEGG" id="acp:A2cp1_0649"/>
<evidence type="ECO:0000313" key="3">
    <source>
        <dbReference type="Proteomes" id="UP000007089"/>
    </source>
</evidence>
<feature type="region of interest" description="Disordered" evidence="1">
    <location>
        <begin position="25"/>
        <end position="45"/>
    </location>
</feature>
<keyword evidence="3" id="KW-1185">Reference proteome</keyword>
<reference evidence="2" key="1">
    <citation type="submission" date="2009-01" db="EMBL/GenBank/DDBJ databases">
        <title>Complete sequence of Anaeromyxobacter dehalogenans 2CP-1.</title>
        <authorList>
            <consortium name="US DOE Joint Genome Institute"/>
            <person name="Lucas S."/>
            <person name="Copeland A."/>
            <person name="Lapidus A."/>
            <person name="Glavina del Rio T."/>
            <person name="Dalin E."/>
            <person name="Tice H."/>
            <person name="Bruce D."/>
            <person name="Goodwin L."/>
            <person name="Pitluck S."/>
            <person name="Saunders E."/>
            <person name="Brettin T."/>
            <person name="Detter J.C."/>
            <person name="Han C."/>
            <person name="Larimer F."/>
            <person name="Land M."/>
            <person name="Hauser L."/>
            <person name="Kyrpides N."/>
            <person name="Ovchinnikova G."/>
            <person name="Beliaev A.S."/>
            <person name="Richardson P."/>
        </authorList>
    </citation>
    <scope>NUCLEOTIDE SEQUENCE</scope>
    <source>
        <strain evidence="2">2CP-1</strain>
    </source>
</reference>
<dbReference type="HOGENOM" id="CLU_3195371_0_0_7"/>
<sequence>MGIVRMGPPEGLVNALRLELGAGTFVETGTHHTPRGGRPDGSATS</sequence>
<evidence type="ECO:0000256" key="1">
    <source>
        <dbReference type="SAM" id="MobiDB-lite"/>
    </source>
</evidence>
<protein>
    <submittedName>
        <fullName evidence="2">Uncharacterized protein</fullName>
    </submittedName>
</protein>